<comment type="caution">
    <text evidence="2">The sequence shown here is derived from an EMBL/GenBank/DDBJ whole genome shotgun (WGS) entry which is preliminary data.</text>
</comment>
<dbReference type="InterPro" id="IPR000600">
    <property type="entry name" value="ROK"/>
</dbReference>
<dbReference type="Pfam" id="PF00480">
    <property type="entry name" value="ROK"/>
    <property type="match status" value="1"/>
</dbReference>
<sequence length="320" mass="33432">MKKAAIGIDIGGTHVKSGLIAADGEILERQSTPTEASGGKPGLLRKLAEIVRGYERIASERKLALAGVGIGTAGYVNLQGVIGSATDNLPGWQGTSLREELELTGDLPIYVDNDVNALALGESWLGAGRGRDGFLCLALGTGIGGCFIAGGRPYRGRNGYAGAFGHQIVSMGGQPCTCGLRGCWEQYASVTALRRMAAEQAAGREWSSSPEELFAAARSGVEEAVRIVDRYAEWIAIGTANLIHGFNPTAVIIGGAVTAQGEFLFERVRKYVRGHTLHGFADDPVLEIVPAELGNMAGTIGAAKLVWDGVGAENHGSTLV</sequence>
<comment type="similarity">
    <text evidence="1">Belongs to the ROK (NagC/XylR) family.</text>
</comment>
<dbReference type="SUPFAM" id="SSF53067">
    <property type="entry name" value="Actin-like ATPase domain"/>
    <property type="match status" value="1"/>
</dbReference>
<dbReference type="AlphaFoldDB" id="A0A841U7T9"/>
<dbReference type="RefSeq" id="WP_185139679.1">
    <property type="nucleotide sequence ID" value="NZ_BORM01000088.1"/>
</dbReference>
<dbReference type="PANTHER" id="PTHR18964:SF149">
    <property type="entry name" value="BIFUNCTIONAL UDP-N-ACETYLGLUCOSAMINE 2-EPIMERASE_N-ACETYLMANNOSAMINE KINASE"/>
    <property type="match status" value="1"/>
</dbReference>
<accession>A0A841U7T9</accession>
<evidence type="ECO:0000313" key="2">
    <source>
        <dbReference type="EMBL" id="MBB6695732.1"/>
    </source>
</evidence>
<evidence type="ECO:0000313" key="3">
    <source>
        <dbReference type="Proteomes" id="UP000553776"/>
    </source>
</evidence>
<organism evidence="2 3">
    <name type="scientific">Cohnella xylanilytica</name>
    <dbReference type="NCBI Taxonomy" id="557555"/>
    <lineage>
        <taxon>Bacteria</taxon>
        <taxon>Bacillati</taxon>
        <taxon>Bacillota</taxon>
        <taxon>Bacilli</taxon>
        <taxon>Bacillales</taxon>
        <taxon>Paenibacillaceae</taxon>
        <taxon>Cohnella</taxon>
    </lineage>
</organism>
<dbReference type="Gene3D" id="3.30.420.40">
    <property type="match status" value="2"/>
</dbReference>
<dbReference type="PANTHER" id="PTHR18964">
    <property type="entry name" value="ROK (REPRESSOR, ORF, KINASE) FAMILY"/>
    <property type="match status" value="1"/>
</dbReference>
<dbReference type="EMBL" id="JACJVR010000138">
    <property type="protein sequence ID" value="MBB6695732.1"/>
    <property type="molecule type" value="Genomic_DNA"/>
</dbReference>
<gene>
    <name evidence="2" type="ORF">H7B90_30500</name>
</gene>
<name>A0A841U7T9_9BACL</name>
<dbReference type="Proteomes" id="UP000553776">
    <property type="component" value="Unassembled WGS sequence"/>
</dbReference>
<dbReference type="CDD" id="cd24068">
    <property type="entry name" value="ASKHA_NBD_ROK_FnNanK-like"/>
    <property type="match status" value="1"/>
</dbReference>
<reference evidence="2 3" key="1">
    <citation type="submission" date="2020-08" db="EMBL/GenBank/DDBJ databases">
        <title>Cohnella phylogeny.</title>
        <authorList>
            <person name="Dunlap C."/>
        </authorList>
    </citation>
    <scope>NUCLEOTIDE SEQUENCE [LARGE SCALE GENOMIC DNA]</scope>
    <source>
        <strain evidence="2 3">DSM 25239</strain>
    </source>
</reference>
<keyword evidence="3" id="KW-1185">Reference proteome</keyword>
<evidence type="ECO:0000256" key="1">
    <source>
        <dbReference type="ARBA" id="ARBA00006479"/>
    </source>
</evidence>
<proteinExistence type="inferred from homology"/>
<dbReference type="InterPro" id="IPR043129">
    <property type="entry name" value="ATPase_NBD"/>
</dbReference>
<protein>
    <submittedName>
        <fullName evidence="2">ROK family protein</fullName>
    </submittedName>
</protein>